<comment type="caution">
    <text evidence="1">The sequence shown here is derived from an EMBL/GenBank/DDBJ whole genome shotgun (WGS) entry which is preliminary data.</text>
</comment>
<protein>
    <submittedName>
        <fullName evidence="1">Uncharacterized protein</fullName>
    </submittedName>
</protein>
<sequence length="94" mass="10034">MSNSSTTASPVVSTTTNRTPDVAYNISQPPIFLQTAAAQGIAGTFAFAAILITVHQDVHACICVVLYDPTCLSRGLLLYLMQRDSKSQFGRRGG</sequence>
<accession>A0AAE1DNH3</accession>
<proteinExistence type="predicted"/>
<keyword evidence="2" id="KW-1185">Reference proteome</keyword>
<dbReference type="EMBL" id="JAWDGP010003137">
    <property type="protein sequence ID" value="KAK3777089.1"/>
    <property type="molecule type" value="Genomic_DNA"/>
</dbReference>
<reference evidence="1" key="1">
    <citation type="journal article" date="2023" name="G3 (Bethesda)">
        <title>A reference genome for the long-term kleptoplast-retaining sea slug Elysia crispata morphotype clarki.</title>
        <authorList>
            <person name="Eastman K.E."/>
            <person name="Pendleton A.L."/>
            <person name="Shaikh M.A."/>
            <person name="Suttiyut T."/>
            <person name="Ogas R."/>
            <person name="Tomko P."/>
            <person name="Gavelis G."/>
            <person name="Widhalm J.R."/>
            <person name="Wisecaver J.H."/>
        </authorList>
    </citation>
    <scope>NUCLEOTIDE SEQUENCE</scope>
    <source>
        <strain evidence="1">ECLA1</strain>
    </source>
</reference>
<name>A0AAE1DNH3_9GAST</name>
<evidence type="ECO:0000313" key="2">
    <source>
        <dbReference type="Proteomes" id="UP001283361"/>
    </source>
</evidence>
<dbReference type="Proteomes" id="UP001283361">
    <property type="component" value="Unassembled WGS sequence"/>
</dbReference>
<dbReference type="AlphaFoldDB" id="A0AAE1DNH3"/>
<evidence type="ECO:0000313" key="1">
    <source>
        <dbReference type="EMBL" id="KAK3777089.1"/>
    </source>
</evidence>
<organism evidence="1 2">
    <name type="scientific">Elysia crispata</name>
    <name type="common">lettuce slug</name>
    <dbReference type="NCBI Taxonomy" id="231223"/>
    <lineage>
        <taxon>Eukaryota</taxon>
        <taxon>Metazoa</taxon>
        <taxon>Spiralia</taxon>
        <taxon>Lophotrochozoa</taxon>
        <taxon>Mollusca</taxon>
        <taxon>Gastropoda</taxon>
        <taxon>Heterobranchia</taxon>
        <taxon>Euthyneura</taxon>
        <taxon>Panpulmonata</taxon>
        <taxon>Sacoglossa</taxon>
        <taxon>Placobranchoidea</taxon>
        <taxon>Plakobranchidae</taxon>
        <taxon>Elysia</taxon>
    </lineage>
</organism>
<gene>
    <name evidence="1" type="ORF">RRG08_004258</name>
</gene>